<dbReference type="InterPro" id="IPR027417">
    <property type="entry name" value="P-loop_NTPase"/>
</dbReference>
<dbReference type="Proteomes" id="UP001144372">
    <property type="component" value="Unassembled WGS sequence"/>
</dbReference>
<dbReference type="PROSITE" id="PS50893">
    <property type="entry name" value="ABC_TRANSPORTER_2"/>
    <property type="match status" value="1"/>
</dbReference>
<dbReference type="CDD" id="cd03235">
    <property type="entry name" value="ABC_Metallic_Cations"/>
    <property type="match status" value="1"/>
</dbReference>
<reference evidence="6" key="1">
    <citation type="submission" date="2022-12" db="EMBL/GenBank/DDBJ databases">
        <title>Reference genome sequencing for broad-spectrum identification of bacterial and archaeal isolates by mass spectrometry.</title>
        <authorList>
            <person name="Sekiguchi Y."/>
            <person name="Tourlousse D.M."/>
        </authorList>
    </citation>
    <scope>NUCLEOTIDE SEQUENCE</scope>
    <source>
        <strain evidence="6">ASRB1</strain>
    </source>
</reference>
<keyword evidence="4 6" id="KW-0067">ATP-binding</keyword>
<dbReference type="PANTHER" id="PTHR42734:SF17">
    <property type="entry name" value="METAL TRANSPORT SYSTEM ATP-BINDING PROTEIN TM_0124-RELATED"/>
    <property type="match status" value="1"/>
</dbReference>
<comment type="caution">
    <text evidence="6">The sequence shown here is derived from an EMBL/GenBank/DDBJ whole genome shotgun (WGS) entry which is preliminary data.</text>
</comment>
<keyword evidence="3" id="KW-0547">Nucleotide-binding</keyword>
<dbReference type="GO" id="GO:0005524">
    <property type="term" value="F:ATP binding"/>
    <property type="evidence" value="ECO:0007669"/>
    <property type="project" value="UniProtKB-KW"/>
</dbReference>
<evidence type="ECO:0000256" key="1">
    <source>
        <dbReference type="ARBA" id="ARBA00005417"/>
    </source>
</evidence>
<comment type="similarity">
    <text evidence="1">Belongs to the ABC transporter superfamily.</text>
</comment>
<evidence type="ECO:0000256" key="2">
    <source>
        <dbReference type="ARBA" id="ARBA00022448"/>
    </source>
</evidence>
<name>A0A9W6FV37_9BACT</name>
<evidence type="ECO:0000256" key="3">
    <source>
        <dbReference type="ARBA" id="ARBA00022741"/>
    </source>
</evidence>
<evidence type="ECO:0000256" key="4">
    <source>
        <dbReference type="ARBA" id="ARBA00022840"/>
    </source>
</evidence>
<feature type="domain" description="ABC transporter" evidence="5">
    <location>
        <begin position="10"/>
        <end position="241"/>
    </location>
</feature>
<evidence type="ECO:0000313" key="7">
    <source>
        <dbReference type="Proteomes" id="UP001144372"/>
    </source>
</evidence>
<dbReference type="Gene3D" id="3.40.50.300">
    <property type="entry name" value="P-loop containing nucleotide triphosphate hydrolases"/>
    <property type="match status" value="1"/>
</dbReference>
<dbReference type="GO" id="GO:0016887">
    <property type="term" value="F:ATP hydrolysis activity"/>
    <property type="evidence" value="ECO:0007669"/>
    <property type="project" value="InterPro"/>
</dbReference>
<dbReference type="FunFam" id="3.40.50.300:FF:000134">
    <property type="entry name" value="Iron-enterobactin ABC transporter ATP-binding protein"/>
    <property type="match status" value="1"/>
</dbReference>
<dbReference type="PROSITE" id="PS00211">
    <property type="entry name" value="ABC_TRANSPORTER_1"/>
    <property type="match status" value="1"/>
</dbReference>
<accession>A0A9W6FV37</accession>
<dbReference type="SUPFAM" id="SSF52540">
    <property type="entry name" value="P-loop containing nucleoside triphosphate hydrolases"/>
    <property type="match status" value="1"/>
</dbReference>
<dbReference type="PANTHER" id="PTHR42734">
    <property type="entry name" value="METAL TRANSPORT SYSTEM ATP-BINDING PROTEIN TM_0124-RELATED"/>
    <property type="match status" value="1"/>
</dbReference>
<organism evidence="6 7">
    <name type="scientific">Desulforhabdus amnigena</name>
    <dbReference type="NCBI Taxonomy" id="40218"/>
    <lineage>
        <taxon>Bacteria</taxon>
        <taxon>Pseudomonadati</taxon>
        <taxon>Thermodesulfobacteriota</taxon>
        <taxon>Syntrophobacteria</taxon>
        <taxon>Syntrophobacterales</taxon>
        <taxon>Syntrophobacteraceae</taxon>
        <taxon>Desulforhabdus</taxon>
    </lineage>
</organism>
<dbReference type="InterPro" id="IPR003593">
    <property type="entry name" value="AAA+_ATPase"/>
</dbReference>
<dbReference type="InterPro" id="IPR003439">
    <property type="entry name" value="ABC_transporter-like_ATP-bd"/>
</dbReference>
<proteinExistence type="inferred from homology"/>
<keyword evidence="2" id="KW-0813">Transport</keyword>
<sequence>MEVKLNPLAIEIEDVFFSYDGHLVLRDVNLKIEHGEFLAILGPNGSGKTTLLKLMLGILKPQRGTVRIFGKEPHKVVDRIGYVPQDTNINKDFPITVQDVALMGRLGQTGRSRRYSHEDILIVQQALERVKMWEYRGRPIGKLSGGQRQRVFIARALAANPSILFMDEPTSNVDKALQTELYEFLKELNRSMTIVVVSHDLSVLSSYIKSVACLNQTLYFHAAAEITQEMMDMAYHCPVELIAHGFPHRVLGEHKDK</sequence>
<dbReference type="InterPro" id="IPR017871">
    <property type="entry name" value="ABC_transporter-like_CS"/>
</dbReference>
<gene>
    <name evidence="6" type="ORF">DAMNIGENAA_28550</name>
</gene>
<protein>
    <submittedName>
        <fullName evidence="6">Zinc ABC transporter ATP-binding protein</fullName>
    </submittedName>
</protein>
<dbReference type="EMBL" id="BSDR01000001">
    <property type="protein sequence ID" value="GLI35422.1"/>
    <property type="molecule type" value="Genomic_DNA"/>
</dbReference>
<dbReference type="SMART" id="SM00382">
    <property type="entry name" value="AAA"/>
    <property type="match status" value="1"/>
</dbReference>
<evidence type="ECO:0000259" key="5">
    <source>
        <dbReference type="PROSITE" id="PS50893"/>
    </source>
</evidence>
<dbReference type="AlphaFoldDB" id="A0A9W6FV37"/>
<evidence type="ECO:0000313" key="6">
    <source>
        <dbReference type="EMBL" id="GLI35422.1"/>
    </source>
</evidence>
<keyword evidence="7" id="KW-1185">Reference proteome</keyword>
<dbReference type="InterPro" id="IPR050153">
    <property type="entry name" value="Metal_Ion_Import_ABC"/>
</dbReference>
<dbReference type="Pfam" id="PF00005">
    <property type="entry name" value="ABC_tran"/>
    <property type="match status" value="1"/>
</dbReference>